<accession>A0ABN7WUG3</accession>
<dbReference type="EMBL" id="CAJVQB010062050">
    <property type="protein sequence ID" value="CAG8840107.1"/>
    <property type="molecule type" value="Genomic_DNA"/>
</dbReference>
<sequence length="356" mass="41171">DLRGCNLLANELTIRQISCLINALNSTGITEHFTRLWLQVGMSKLLDLEISNIILDWEKKNDARALNLVFNELFDTRIANEKAEEKTIKPKWISGQLNQYASSILLPKITNDKRKKEWVLSEKGEAFKIKEKKDKSIQVEHWRTVPEATKIETKIEKCSGCEYNRNTVEGNCTMCIKFDKGWKVIPKNAISKIESSSQMQIKLNLVPLARDTYHRDLSENEQEFKGLRCLESSEKELILQAELNGKLKEEILAILLRNLNRQQRKYCYYTNRSLRKENKEKGNIVVMGAAVVQVNEKEEVSLEEHIAMARQWLKQKNSDLLLLIKKAVSIKEISFSLVKVKGYSNNRWNDRADCLA</sequence>
<reference evidence="1 2" key="1">
    <citation type="submission" date="2021-06" db="EMBL/GenBank/DDBJ databases">
        <authorList>
            <person name="Kallberg Y."/>
            <person name="Tangrot J."/>
            <person name="Rosling A."/>
        </authorList>
    </citation>
    <scope>NUCLEOTIDE SEQUENCE [LARGE SCALE GENOMIC DNA]</scope>
    <source>
        <strain evidence="1 2">120-4 pot B 10/14</strain>
    </source>
</reference>
<proteinExistence type="predicted"/>
<gene>
    <name evidence="1" type="ORF">GMARGA_LOCUS34755</name>
</gene>
<name>A0ABN7WUG3_GIGMA</name>
<feature type="non-terminal residue" evidence="1">
    <location>
        <position position="1"/>
    </location>
</feature>
<protein>
    <submittedName>
        <fullName evidence="1">373_t:CDS:1</fullName>
    </submittedName>
</protein>
<organism evidence="1 2">
    <name type="scientific">Gigaspora margarita</name>
    <dbReference type="NCBI Taxonomy" id="4874"/>
    <lineage>
        <taxon>Eukaryota</taxon>
        <taxon>Fungi</taxon>
        <taxon>Fungi incertae sedis</taxon>
        <taxon>Mucoromycota</taxon>
        <taxon>Glomeromycotina</taxon>
        <taxon>Glomeromycetes</taxon>
        <taxon>Diversisporales</taxon>
        <taxon>Gigasporaceae</taxon>
        <taxon>Gigaspora</taxon>
    </lineage>
</organism>
<evidence type="ECO:0000313" key="1">
    <source>
        <dbReference type="EMBL" id="CAG8840107.1"/>
    </source>
</evidence>
<feature type="non-terminal residue" evidence="1">
    <location>
        <position position="356"/>
    </location>
</feature>
<keyword evidence="2" id="KW-1185">Reference proteome</keyword>
<dbReference type="Proteomes" id="UP000789901">
    <property type="component" value="Unassembled WGS sequence"/>
</dbReference>
<comment type="caution">
    <text evidence="1">The sequence shown here is derived from an EMBL/GenBank/DDBJ whole genome shotgun (WGS) entry which is preliminary data.</text>
</comment>
<evidence type="ECO:0000313" key="2">
    <source>
        <dbReference type="Proteomes" id="UP000789901"/>
    </source>
</evidence>